<evidence type="ECO:0000256" key="3">
    <source>
        <dbReference type="ARBA" id="ARBA00004613"/>
    </source>
</evidence>
<feature type="transmembrane region" description="Helical" evidence="16">
    <location>
        <begin position="119"/>
        <end position="139"/>
    </location>
</feature>
<keyword evidence="6" id="KW-0336">GPI-anchor</keyword>
<comment type="similarity">
    <text evidence="13">Belongs to the SAT4 family.</text>
</comment>
<keyword evidence="11" id="KW-1015">Disulfide bond</keyword>
<comment type="similarity">
    <text evidence="4">Belongs to the RBT5 family.</text>
</comment>
<evidence type="ECO:0000256" key="14">
    <source>
        <dbReference type="PROSITE-ProRule" id="PRU01356"/>
    </source>
</evidence>
<feature type="transmembrane region" description="Helical" evidence="16">
    <location>
        <begin position="351"/>
        <end position="375"/>
    </location>
</feature>
<organism evidence="19 20">
    <name type="scientific">Lasiosphaeria ovina</name>
    <dbReference type="NCBI Taxonomy" id="92902"/>
    <lineage>
        <taxon>Eukaryota</taxon>
        <taxon>Fungi</taxon>
        <taxon>Dikarya</taxon>
        <taxon>Ascomycota</taxon>
        <taxon>Pezizomycotina</taxon>
        <taxon>Sordariomycetes</taxon>
        <taxon>Sordariomycetidae</taxon>
        <taxon>Sordariales</taxon>
        <taxon>Lasiosphaeriaceae</taxon>
        <taxon>Lasiosphaeria</taxon>
    </lineage>
</organism>
<evidence type="ECO:0000256" key="8">
    <source>
        <dbReference type="ARBA" id="ARBA00022729"/>
    </source>
</evidence>
<gene>
    <name evidence="19" type="ORF">B0T24DRAFT_323150</name>
</gene>
<evidence type="ECO:0000256" key="9">
    <source>
        <dbReference type="ARBA" id="ARBA00022989"/>
    </source>
</evidence>
<dbReference type="InterPro" id="IPR049326">
    <property type="entry name" value="Rhodopsin_dom_fungi"/>
</dbReference>
<keyword evidence="6" id="KW-0325">Glycoprotein</keyword>
<feature type="transmembrane region" description="Helical" evidence="16">
    <location>
        <begin position="283"/>
        <end position="302"/>
    </location>
</feature>
<evidence type="ECO:0000256" key="5">
    <source>
        <dbReference type="ARBA" id="ARBA00022525"/>
    </source>
</evidence>
<dbReference type="InterPro" id="IPR008427">
    <property type="entry name" value="Extracellular_membr_CFEM_dom"/>
</dbReference>
<name>A0AAE0K8B4_9PEZI</name>
<dbReference type="GO" id="GO:0046872">
    <property type="term" value="F:metal ion binding"/>
    <property type="evidence" value="ECO:0007669"/>
    <property type="project" value="UniProtKB-UniRule"/>
</dbReference>
<keyword evidence="14" id="KW-0479">Metal-binding</keyword>
<evidence type="ECO:0000256" key="10">
    <source>
        <dbReference type="ARBA" id="ARBA00023136"/>
    </source>
</evidence>
<evidence type="ECO:0000256" key="2">
    <source>
        <dbReference type="ARBA" id="ARBA00004589"/>
    </source>
</evidence>
<evidence type="ECO:0000259" key="18">
    <source>
        <dbReference type="PROSITE" id="PS52012"/>
    </source>
</evidence>
<dbReference type="GO" id="GO:0005576">
    <property type="term" value="C:extracellular region"/>
    <property type="evidence" value="ECO:0007669"/>
    <property type="project" value="UniProtKB-SubCell"/>
</dbReference>
<feature type="transmembrane region" description="Helical" evidence="16">
    <location>
        <begin position="228"/>
        <end position="250"/>
    </location>
</feature>
<dbReference type="AlphaFoldDB" id="A0AAE0K8B4"/>
<dbReference type="EMBL" id="JAULSN010000005">
    <property type="protein sequence ID" value="KAK3371515.1"/>
    <property type="molecule type" value="Genomic_DNA"/>
</dbReference>
<accession>A0AAE0K8B4</accession>
<evidence type="ECO:0000256" key="13">
    <source>
        <dbReference type="ARBA" id="ARBA00038359"/>
    </source>
</evidence>
<feature type="domain" description="CFEM" evidence="18">
    <location>
        <begin position="15"/>
        <end position="132"/>
    </location>
</feature>
<dbReference type="InterPro" id="IPR052337">
    <property type="entry name" value="SAT4-like"/>
</dbReference>
<keyword evidence="7 16" id="KW-0812">Transmembrane</keyword>
<keyword evidence="14" id="KW-0349">Heme</keyword>
<evidence type="ECO:0000256" key="11">
    <source>
        <dbReference type="ARBA" id="ARBA00023157"/>
    </source>
</evidence>
<sequence length="570" mass="61904">MRPNSAPTSNLSIALLFLSLPALGRTAAPNGLPSDLASRVPDCGLGCLQQLINSATANASSACLEAGTDAACLCEKDISQYGSVLSCVQANCTIEDAIETARGAWEACGKPQRSRKADLLVSLSIEVPALICILLRLYSRWWSAKHFEADDYIMMVVAVLYTVFEGIGFSSAQLAFGVDVWTVDSATLTLSLKFFYVGETFYLTILTLTKASILCFYLRVFPDRNFRLVAYAIMAWVVLSGMVFVLLQIFQCTPINFIWEGWKKGEFGPYRCLDINTLGFTMAAFNIAQDIGILILPLPRLAKLNVSRRSRLGIMVMFSLGVFVLVTSCVRLWAIYSFGDSVNPTWEYTNALIWTGLEVAVSIIVTSLPAIRVLISRRGNLHWSLRGRGRGGHEHDVFGNTTTSSFGNTTVVGSWHGAPPALKRLSAVSRISSIVVKTPTDEEMLQYGSRLGFGGKLRFDKPPSRRREIDPKTTDSPGGDVLADARSNNEHAFLGSFGRGYGGAEGGIPERDTGQLPNTNGVLLGQRLASSPPPLSHQPSMTRVETAATTTTTTTTTATFVNEAQKGDGY</sequence>
<dbReference type="PROSITE" id="PS52012">
    <property type="entry name" value="CFEM"/>
    <property type="match status" value="1"/>
</dbReference>
<dbReference type="Pfam" id="PF20684">
    <property type="entry name" value="Fung_rhodopsin"/>
    <property type="match status" value="1"/>
</dbReference>
<keyword evidence="20" id="KW-1185">Reference proteome</keyword>
<feature type="chain" id="PRO_5042010855" description="CFEM domain-containing protein" evidence="17">
    <location>
        <begin position="27"/>
        <end position="570"/>
    </location>
</feature>
<keyword evidence="9 16" id="KW-1133">Transmembrane helix</keyword>
<feature type="region of interest" description="Disordered" evidence="15">
    <location>
        <begin position="456"/>
        <end position="481"/>
    </location>
</feature>
<reference evidence="19" key="1">
    <citation type="journal article" date="2023" name="Mol. Phylogenet. Evol.">
        <title>Genome-scale phylogeny and comparative genomics of the fungal order Sordariales.</title>
        <authorList>
            <person name="Hensen N."/>
            <person name="Bonometti L."/>
            <person name="Westerberg I."/>
            <person name="Brannstrom I.O."/>
            <person name="Guillou S."/>
            <person name="Cros-Aarteil S."/>
            <person name="Calhoun S."/>
            <person name="Haridas S."/>
            <person name="Kuo A."/>
            <person name="Mondo S."/>
            <person name="Pangilinan J."/>
            <person name="Riley R."/>
            <person name="LaButti K."/>
            <person name="Andreopoulos B."/>
            <person name="Lipzen A."/>
            <person name="Chen C."/>
            <person name="Yan M."/>
            <person name="Daum C."/>
            <person name="Ng V."/>
            <person name="Clum A."/>
            <person name="Steindorff A."/>
            <person name="Ohm R.A."/>
            <person name="Martin F."/>
            <person name="Silar P."/>
            <person name="Natvig D.O."/>
            <person name="Lalanne C."/>
            <person name="Gautier V."/>
            <person name="Ament-Velasquez S.L."/>
            <person name="Kruys A."/>
            <person name="Hutchinson M.I."/>
            <person name="Powell A.J."/>
            <person name="Barry K."/>
            <person name="Miller A.N."/>
            <person name="Grigoriev I.V."/>
            <person name="Debuchy R."/>
            <person name="Gladieux P."/>
            <person name="Hiltunen Thoren M."/>
            <person name="Johannesson H."/>
        </authorList>
    </citation>
    <scope>NUCLEOTIDE SEQUENCE</scope>
    <source>
        <strain evidence="19">CBS 958.72</strain>
    </source>
</reference>
<protein>
    <recommendedName>
        <fullName evidence="18">CFEM domain-containing protein</fullName>
    </recommendedName>
</protein>
<evidence type="ECO:0000256" key="15">
    <source>
        <dbReference type="SAM" id="MobiDB-lite"/>
    </source>
</evidence>
<dbReference type="PANTHER" id="PTHR33048:SF160">
    <property type="entry name" value="SAT4 FAMILY MEMBRANE PROTEIN"/>
    <property type="match status" value="1"/>
</dbReference>
<evidence type="ECO:0000313" key="20">
    <source>
        <dbReference type="Proteomes" id="UP001287356"/>
    </source>
</evidence>
<feature type="compositionally biased region" description="Basic and acidic residues" evidence="15">
    <location>
        <begin position="457"/>
        <end position="473"/>
    </location>
</feature>
<proteinExistence type="inferred from homology"/>
<evidence type="ECO:0000256" key="12">
    <source>
        <dbReference type="ARBA" id="ARBA00023288"/>
    </source>
</evidence>
<evidence type="ECO:0000256" key="16">
    <source>
        <dbReference type="SAM" id="Phobius"/>
    </source>
</evidence>
<reference evidence="19" key="2">
    <citation type="submission" date="2023-06" db="EMBL/GenBank/DDBJ databases">
        <authorList>
            <consortium name="Lawrence Berkeley National Laboratory"/>
            <person name="Haridas S."/>
            <person name="Hensen N."/>
            <person name="Bonometti L."/>
            <person name="Westerberg I."/>
            <person name="Brannstrom I.O."/>
            <person name="Guillou S."/>
            <person name="Cros-Aarteil S."/>
            <person name="Calhoun S."/>
            <person name="Kuo A."/>
            <person name="Mondo S."/>
            <person name="Pangilinan J."/>
            <person name="Riley R."/>
            <person name="Labutti K."/>
            <person name="Andreopoulos B."/>
            <person name="Lipzen A."/>
            <person name="Chen C."/>
            <person name="Yanf M."/>
            <person name="Daum C."/>
            <person name="Ng V."/>
            <person name="Clum A."/>
            <person name="Steindorff A."/>
            <person name="Ohm R."/>
            <person name="Martin F."/>
            <person name="Silar P."/>
            <person name="Natvig D."/>
            <person name="Lalanne C."/>
            <person name="Gautier V."/>
            <person name="Ament-Velasquez S.L."/>
            <person name="Kruys A."/>
            <person name="Hutchinson M.I."/>
            <person name="Powell A.J."/>
            <person name="Barry K."/>
            <person name="Miller A.N."/>
            <person name="Grigoriev I.V."/>
            <person name="Debuchy R."/>
            <person name="Gladieux P."/>
            <person name="Thoren M.H."/>
            <person name="Johannesson H."/>
        </authorList>
    </citation>
    <scope>NUCLEOTIDE SEQUENCE</scope>
    <source>
        <strain evidence="19">CBS 958.72</strain>
    </source>
</reference>
<dbReference type="PANTHER" id="PTHR33048">
    <property type="entry name" value="PTH11-LIKE INTEGRAL MEMBRANE PROTEIN (AFU_ORTHOLOGUE AFUA_5G11245)"/>
    <property type="match status" value="1"/>
</dbReference>
<keyword evidence="5" id="KW-0964">Secreted</keyword>
<evidence type="ECO:0000256" key="7">
    <source>
        <dbReference type="ARBA" id="ARBA00022692"/>
    </source>
</evidence>
<evidence type="ECO:0000256" key="6">
    <source>
        <dbReference type="ARBA" id="ARBA00022622"/>
    </source>
</evidence>
<dbReference type="Proteomes" id="UP001287356">
    <property type="component" value="Unassembled WGS sequence"/>
</dbReference>
<keyword evidence="14" id="KW-0408">Iron</keyword>
<keyword evidence="12" id="KW-0449">Lipoprotein</keyword>
<evidence type="ECO:0000256" key="17">
    <source>
        <dbReference type="SAM" id="SignalP"/>
    </source>
</evidence>
<feature type="transmembrane region" description="Helical" evidence="16">
    <location>
        <begin position="314"/>
        <end position="339"/>
    </location>
</feature>
<evidence type="ECO:0000256" key="4">
    <source>
        <dbReference type="ARBA" id="ARBA00010031"/>
    </source>
</evidence>
<feature type="binding site" description="axial binding residue" evidence="14">
    <location>
        <position position="69"/>
    </location>
    <ligand>
        <name>heme</name>
        <dbReference type="ChEBI" id="CHEBI:30413"/>
    </ligand>
    <ligandPart>
        <name>Fe</name>
        <dbReference type="ChEBI" id="CHEBI:18248"/>
    </ligandPart>
</feature>
<keyword evidence="10 16" id="KW-0472">Membrane</keyword>
<comment type="subcellular location">
    <subcellularLocation>
        <location evidence="2">Membrane</location>
        <topology evidence="2">Lipid-anchor</topology>
        <topology evidence="2">GPI-anchor</topology>
    </subcellularLocation>
    <subcellularLocation>
        <location evidence="1">Membrane</location>
        <topology evidence="1">Multi-pass membrane protein</topology>
    </subcellularLocation>
    <subcellularLocation>
        <location evidence="3">Secreted</location>
    </subcellularLocation>
</comment>
<feature type="signal peptide" evidence="17">
    <location>
        <begin position="1"/>
        <end position="26"/>
    </location>
</feature>
<feature type="transmembrane region" description="Helical" evidence="16">
    <location>
        <begin position="194"/>
        <end position="216"/>
    </location>
</feature>
<keyword evidence="8 17" id="KW-0732">Signal</keyword>
<feature type="transmembrane region" description="Helical" evidence="16">
    <location>
        <begin position="151"/>
        <end position="174"/>
    </location>
</feature>
<evidence type="ECO:0000313" key="19">
    <source>
        <dbReference type="EMBL" id="KAK3371515.1"/>
    </source>
</evidence>
<dbReference type="GO" id="GO:0098552">
    <property type="term" value="C:side of membrane"/>
    <property type="evidence" value="ECO:0007669"/>
    <property type="project" value="UniProtKB-KW"/>
</dbReference>
<dbReference type="Pfam" id="PF05730">
    <property type="entry name" value="CFEM"/>
    <property type="match status" value="1"/>
</dbReference>
<comment type="caution">
    <text evidence="19">The sequence shown here is derived from an EMBL/GenBank/DDBJ whole genome shotgun (WGS) entry which is preliminary data.</text>
</comment>
<comment type="caution">
    <text evidence="14">Lacks conserved residue(s) required for the propagation of feature annotation.</text>
</comment>
<evidence type="ECO:0000256" key="1">
    <source>
        <dbReference type="ARBA" id="ARBA00004141"/>
    </source>
</evidence>